<name>A0ACB8EA56_9SAUR</name>
<keyword evidence="1" id="KW-0808">Transferase</keyword>
<comment type="caution">
    <text evidence="1">The sequence shown here is derived from an EMBL/GenBank/DDBJ whole genome shotgun (WGS) entry which is preliminary data.</text>
</comment>
<evidence type="ECO:0000313" key="1">
    <source>
        <dbReference type="EMBL" id="KAH7989249.1"/>
    </source>
</evidence>
<accession>A0ACB8EA56</accession>
<organism evidence="1 2">
    <name type="scientific">Sphaerodactylus townsendi</name>
    <dbReference type="NCBI Taxonomy" id="933632"/>
    <lineage>
        <taxon>Eukaryota</taxon>
        <taxon>Metazoa</taxon>
        <taxon>Chordata</taxon>
        <taxon>Craniata</taxon>
        <taxon>Vertebrata</taxon>
        <taxon>Euteleostomi</taxon>
        <taxon>Lepidosauria</taxon>
        <taxon>Squamata</taxon>
        <taxon>Bifurcata</taxon>
        <taxon>Gekkota</taxon>
        <taxon>Sphaerodactylidae</taxon>
        <taxon>Sphaerodactylus</taxon>
    </lineage>
</organism>
<keyword evidence="2" id="KW-1185">Reference proteome</keyword>
<proteinExistence type="predicted"/>
<dbReference type="EMBL" id="CM037627">
    <property type="protein sequence ID" value="KAH7989249.1"/>
    <property type="molecule type" value="Genomic_DNA"/>
</dbReference>
<gene>
    <name evidence="1" type="primary">LPCAT2</name>
    <name evidence="1" type="ORF">K3G42_005651</name>
</gene>
<dbReference type="Proteomes" id="UP000827872">
    <property type="component" value="Linkage Group LG14"/>
</dbReference>
<evidence type="ECO:0000313" key="2">
    <source>
        <dbReference type="Proteomes" id="UP000827872"/>
    </source>
</evidence>
<protein>
    <submittedName>
        <fullName evidence="1">Lysophosphatidylcholine acyltransferase 2</fullName>
    </submittedName>
</protein>
<keyword evidence="1" id="KW-0012">Acyltransferase</keyword>
<sequence>MTLCTEAAVEAVVARDMAHQHQRVFTLPRQQSFTPPQVLNPFVQEQRLSAKDKYRAVLLGIILLPLRVSCMLLILIVAWPFAFLATSCSYHKGIVPLVGWKRSVPNISLRFLGRALFFVMGFRVKVRGEPASRAEAPIFAVAPHSTFFDGIACVIAGLPSIVSRTENLRVPILGRILQSLQPIVVSRVDPNSRNKTINEISKRATSEDSWPQVLIFPEGTCTNRSCLITFKQGAFIPGAPVQPVVLRYPNKKDTVSWTWQGNTFLEALILTLCQLYTNVEIEFLPVYRPTFEEKNSPALFANHVRLRMANVLGVPVTDHTYEDCRLMISAGQLTLPMEAGLVEFTKISKKLNLNWASVRDQLDQFAAVASASKGGRIRIDEFARYLKLPVSDVLEELFALFDRGMGRLGFGSNKGGNFAGFVGGLVNIISEAAAQYTPEPAPEARSHFANVEASESEEVRQFRRLFAQLAGDDMEVCPTELMSILNKVVARHQDLKSEGFSLDTCRSMVAVMDSDTTGKLGFVQFKYLWNNIKKWQCVFKQYRSATSGAIERSQLPAAFKAAGFRLHEQLYALIIRRYADEEDGSMDFNSFIACLVRLDGMFRAFKALDRRGDGKVRMNMEDWLQLTMYS</sequence>
<reference evidence="1" key="1">
    <citation type="submission" date="2021-08" db="EMBL/GenBank/DDBJ databases">
        <title>The first chromosome-level gecko genome reveals the dynamic sex chromosomes of Neotropical dwarf geckos (Sphaerodactylidae: Sphaerodactylus).</title>
        <authorList>
            <person name="Pinto B.J."/>
            <person name="Keating S.E."/>
            <person name="Gamble T."/>
        </authorList>
    </citation>
    <scope>NUCLEOTIDE SEQUENCE</scope>
    <source>
        <strain evidence="1">TG3544</strain>
    </source>
</reference>